<keyword evidence="2" id="KW-1185">Reference proteome</keyword>
<comment type="caution">
    <text evidence="1">The sequence shown here is derived from an EMBL/GenBank/DDBJ whole genome shotgun (WGS) entry which is preliminary data.</text>
</comment>
<evidence type="ECO:0000313" key="2">
    <source>
        <dbReference type="Proteomes" id="UP001201812"/>
    </source>
</evidence>
<name>A0AAD4R190_9BILA</name>
<reference evidence="1" key="1">
    <citation type="submission" date="2022-01" db="EMBL/GenBank/DDBJ databases">
        <title>Genome Sequence Resource for Two Populations of Ditylenchus destructor, the Migratory Endoparasitic Phytonematode.</title>
        <authorList>
            <person name="Zhang H."/>
            <person name="Lin R."/>
            <person name="Xie B."/>
        </authorList>
    </citation>
    <scope>NUCLEOTIDE SEQUENCE</scope>
    <source>
        <strain evidence="1">BazhouSP</strain>
    </source>
</reference>
<dbReference type="AlphaFoldDB" id="A0AAD4R190"/>
<protein>
    <submittedName>
        <fullName evidence="1">Uncharacterized protein</fullName>
    </submittedName>
</protein>
<accession>A0AAD4R190</accession>
<organism evidence="1 2">
    <name type="scientific">Ditylenchus destructor</name>
    <dbReference type="NCBI Taxonomy" id="166010"/>
    <lineage>
        <taxon>Eukaryota</taxon>
        <taxon>Metazoa</taxon>
        <taxon>Ecdysozoa</taxon>
        <taxon>Nematoda</taxon>
        <taxon>Chromadorea</taxon>
        <taxon>Rhabditida</taxon>
        <taxon>Tylenchina</taxon>
        <taxon>Tylenchomorpha</taxon>
        <taxon>Sphaerularioidea</taxon>
        <taxon>Anguinidae</taxon>
        <taxon>Anguininae</taxon>
        <taxon>Ditylenchus</taxon>
    </lineage>
</organism>
<proteinExistence type="predicted"/>
<evidence type="ECO:0000313" key="1">
    <source>
        <dbReference type="EMBL" id="KAI1702997.1"/>
    </source>
</evidence>
<gene>
    <name evidence="1" type="ORF">DdX_15150</name>
</gene>
<dbReference type="EMBL" id="JAKKPZ010000089">
    <property type="protein sequence ID" value="KAI1702997.1"/>
    <property type="molecule type" value="Genomic_DNA"/>
</dbReference>
<sequence length="147" mass="16457">MGSINVNSSVRVFFTFAPYLSLPVPYLLFETDGWGQSTLFEGLRAIGIFGFTPQKNMGLFGGLRRLTFCLLFNPNVQPSPPPKVTSQKHTNSLFIFTCQDAEVLWVCDGLKLWHLSRCLIWNGIEEVCTLAVRFLDITPRGIIVIGS</sequence>
<dbReference type="Proteomes" id="UP001201812">
    <property type="component" value="Unassembled WGS sequence"/>
</dbReference>